<evidence type="ECO:0008006" key="3">
    <source>
        <dbReference type="Google" id="ProtNLM"/>
    </source>
</evidence>
<sequence length="252" mass="28965">MKKHQKEIELGNFHTILSESNTWKIGGFPLPDGSFHEFREPEAVVIVRNDELYVRVNPFTKSHPSVQFLDNAKHMYYSSEPIKVPEDGTISFQWKMRSRPIGTQPNDLYDGFVSVNLLDFTTGAALDFFAGNDQYASVYAILPFPGVQVPETKKTRYFCIFKEEKSFNKREWNEYQITYNRTADEVVFAVNGEVVRTENDVPIKFNEFTVALGLMTEKDLSPEGSTSLHGQGIIGEWTPMKVKIENEYKNRL</sequence>
<protein>
    <recommendedName>
        <fullName evidence="3">DUF1080 domain-containing protein</fullName>
    </recommendedName>
</protein>
<name>A0ABS2ZCF8_9BACL</name>
<evidence type="ECO:0000313" key="1">
    <source>
        <dbReference type="EMBL" id="MBN3545625.1"/>
    </source>
</evidence>
<reference evidence="1 2" key="1">
    <citation type="submission" date="2021-01" db="EMBL/GenBank/DDBJ databases">
        <title>Genome Sequencing of Type Strains.</title>
        <authorList>
            <person name="Lemaire J.F."/>
            <person name="Inderbitzin P."/>
            <person name="Collins S.B."/>
            <person name="Wespe N."/>
            <person name="Knight-Connoni V."/>
        </authorList>
    </citation>
    <scope>NUCLEOTIDE SEQUENCE [LARGE SCALE GENOMIC DNA]</scope>
    <source>
        <strain evidence="1 2">DSM 14730</strain>
    </source>
</reference>
<dbReference type="InterPro" id="IPR045727">
    <property type="entry name" value="DUF6081"/>
</dbReference>
<evidence type="ECO:0000313" key="2">
    <source>
        <dbReference type="Proteomes" id="UP001319060"/>
    </source>
</evidence>
<dbReference type="Proteomes" id="UP001319060">
    <property type="component" value="Unassembled WGS sequence"/>
</dbReference>
<dbReference type="RefSeq" id="WP_188402495.1">
    <property type="nucleotide sequence ID" value="NZ_BMCE01000002.1"/>
</dbReference>
<dbReference type="Pfam" id="PF19559">
    <property type="entry name" value="DUF6081"/>
    <property type="match status" value="1"/>
</dbReference>
<keyword evidence="2" id="KW-1185">Reference proteome</keyword>
<accession>A0ABS2ZCF8</accession>
<organism evidence="1 2">
    <name type="scientific">Fictibacillus barbaricus</name>
    <dbReference type="NCBI Taxonomy" id="182136"/>
    <lineage>
        <taxon>Bacteria</taxon>
        <taxon>Bacillati</taxon>
        <taxon>Bacillota</taxon>
        <taxon>Bacilli</taxon>
        <taxon>Bacillales</taxon>
        <taxon>Fictibacillaceae</taxon>
        <taxon>Fictibacillus</taxon>
    </lineage>
</organism>
<proteinExistence type="predicted"/>
<comment type="caution">
    <text evidence="1">The sequence shown here is derived from an EMBL/GenBank/DDBJ whole genome shotgun (WGS) entry which is preliminary data.</text>
</comment>
<dbReference type="EMBL" id="JAFHKS010000043">
    <property type="protein sequence ID" value="MBN3545625.1"/>
    <property type="molecule type" value="Genomic_DNA"/>
</dbReference>
<gene>
    <name evidence="1" type="ORF">JYA64_09995</name>
</gene>